<evidence type="ECO:0000313" key="19">
    <source>
        <dbReference type="Proteomes" id="UP000516072"/>
    </source>
</evidence>
<gene>
    <name evidence="14 18" type="primary">rnhB</name>
    <name evidence="18" type="ORF">NSCAC_0427</name>
</gene>
<comment type="similarity">
    <text evidence="5 14 16">Belongs to the RNase HII family.</text>
</comment>
<evidence type="ECO:0000256" key="6">
    <source>
        <dbReference type="ARBA" id="ARBA00012180"/>
    </source>
</evidence>
<keyword evidence="12 14" id="KW-0378">Hydrolase</keyword>
<dbReference type="HAMAP" id="MF_00052_B">
    <property type="entry name" value="RNase_HII_B"/>
    <property type="match status" value="1"/>
</dbReference>
<evidence type="ECO:0000256" key="7">
    <source>
        <dbReference type="ARBA" id="ARBA00019179"/>
    </source>
</evidence>
<dbReference type="Gene3D" id="3.30.420.10">
    <property type="entry name" value="Ribonuclease H-like superfamily/Ribonuclease H"/>
    <property type="match status" value="1"/>
</dbReference>
<evidence type="ECO:0000256" key="9">
    <source>
        <dbReference type="ARBA" id="ARBA00022722"/>
    </source>
</evidence>
<feature type="binding site" evidence="14 15">
    <location>
        <position position="131"/>
    </location>
    <ligand>
        <name>a divalent metal cation</name>
        <dbReference type="ChEBI" id="CHEBI:60240"/>
    </ligand>
</feature>
<keyword evidence="9 14" id="KW-0540">Nuclease</keyword>
<dbReference type="InterPro" id="IPR022898">
    <property type="entry name" value="RNase_HII"/>
</dbReference>
<feature type="binding site" evidence="14 15">
    <location>
        <position position="40"/>
    </location>
    <ligand>
        <name>a divalent metal cation</name>
        <dbReference type="ChEBI" id="CHEBI:60240"/>
    </ligand>
</feature>
<comment type="subcellular location">
    <subcellularLocation>
        <location evidence="4 14">Cytoplasm</location>
    </subcellularLocation>
</comment>
<evidence type="ECO:0000256" key="10">
    <source>
        <dbReference type="ARBA" id="ARBA00022723"/>
    </source>
</evidence>
<dbReference type="InterPro" id="IPR001352">
    <property type="entry name" value="RNase_HII/HIII"/>
</dbReference>
<dbReference type="Pfam" id="PF01351">
    <property type="entry name" value="RNase_HII"/>
    <property type="match status" value="1"/>
</dbReference>
<dbReference type="GO" id="GO:0004523">
    <property type="term" value="F:RNA-DNA hybrid ribonuclease activity"/>
    <property type="evidence" value="ECO:0007669"/>
    <property type="project" value="UniProtKB-UniRule"/>
</dbReference>
<keyword evidence="19" id="KW-1185">Reference proteome</keyword>
<keyword evidence="10 14" id="KW-0479">Metal-binding</keyword>
<evidence type="ECO:0000256" key="15">
    <source>
        <dbReference type="PROSITE-ProRule" id="PRU01319"/>
    </source>
</evidence>
<dbReference type="InterPro" id="IPR024567">
    <property type="entry name" value="RNase_HII/HIII_dom"/>
</dbReference>
<organism evidence="18 19">
    <name type="scientific">Candidatus Nitrosacidococcus tergens</name>
    <dbReference type="NCBI Taxonomy" id="553981"/>
    <lineage>
        <taxon>Bacteria</taxon>
        <taxon>Pseudomonadati</taxon>
        <taxon>Pseudomonadota</taxon>
        <taxon>Gammaproteobacteria</taxon>
        <taxon>Chromatiales</taxon>
        <taxon>Chromatiaceae</taxon>
        <taxon>Candidatus Nitrosacidococcus</taxon>
    </lineage>
</organism>
<dbReference type="NCBIfam" id="NF000596">
    <property type="entry name" value="PRK00015.1-4"/>
    <property type="match status" value="1"/>
</dbReference>
<dbReference type="Proteomes" id="UP000516072">
    <property type="component" value="Chromosome"/>
</dbReference>
<evidence type="ECO:0000256" key="12">
    <source>
        <dbReference type="ARBA" id="ARBA00022801"/>
    </source>
</evidence>
<proteinExistence type="inferred from homology"/>
<dbReference type="GO" id="GO:0005737">
    <property type="term" value="C:cytoplasm"/>
    <property type="evidence" value="ECO:0007669"/>
    <property type="project" value="UniProtKB-SubCell"/>
</dbReference>
<feature type="binding site" evidence="14 15">
    <location>
        <position position="39"/>
    </location>
    <ligand>
        <name>a divalent metal cation</name>
        <dbReference type="ChEBI" id="CHEBI:60240"/>
    </ligand>
</feature>
<comment type="catalytic activity">
    <reaction evidence="1 14 15 16">
        <text>Endonucleolytic cleavage to 5'-phosphomonoester.</text>
        <dbReference type="EC" id="3.1.26.4"/>
    </reaction>
</comment>
<evidence type="ECO:0000256" key="14">
    <source>
        <dbReference type="HAMAP-Rule" id="MF_00052"/>
    </source>
</evidence>
<evidence type="ECO:0000256" key="3">
    <source>
        <dbReference type="ARBA" id="ARBA00004065"/>
    </source>
</evidence>
<dbReference type="SUPFAM" id="SSF53098">
    <property type="entry name" value="Ribonuclease H-like"/>
    <property type="match status" value="1"/>
</dbReference>
<dbReference type="GO" id="GO:0043137">
    <property type="term" value="P:DNA replication, removal of RNA primer"/>
    <property type="evidence" value="ECO:0007669"/>
    <property type="project" value="TreeGrafter"/>
</dbReference>
<dbReference type="CDD" id="cd07182">
    <property type="entry name" value="RNase_HII_bacteria_HII_like"/>
    <property type="match status" value="1"/>
</dbReference>
<dbReference type="GO" id="GO:0030145">
    <property type="term" value="F:manganese ion binding"/>
    <property type="evidence" value="ECO:0007669"/>
    <property type="project" value="UniProtKB-UniRule"/>
</dbReference>
<dbReference type="GO" id="GO:0003723">
    <property type="term" value="F:RNA binding"/>
    <property type="evidence" value="ECO:0007669"/>
    <property type="project" value="UniProtKB-UniRule"/>
</dbReference>
<keyword evidence="13 14" id="KW-0464">Manganese</keyword>
<evidence type="ECO:0000256" key="16">
    <source>
        <dbReference type="RuleBase" id="RU003515"/>
    </source>
</evidence>
<evidence type="ECO:0000256" key="8">
    <source>
        <dbReference type="ARBA" id="ARBA00022490"/>
    </source>
</evidence>
<dbReference type="PANTHER" id="PTHR10954">
    <property type="entry name" value="RIBONUCLEASE H2 SUBUNIT A"/>
    <property type="match status" value="1"/>
</dbReference>
<protein>
    <recommendedName>
        <fullName evidence="7 14">Ribonuclease HII</fullName>
        <shortName evidence="14">RNase HII</shortName>
        <ecNumber evidence="6 14">3.1.26.4</ecNumber>
    </recommendedName>
</protein>
<evidence type="ECO:0000256" key="13">
    <source>
        <dbReference type="ARBA" id="ARBA00023211"/>
    </source>
</evidence>
<comment type="function">
    <text evidence="3 14 16">Endonuclease that specifically degrades the RNA of RNA-DNA hybrids.</text>
</comment>
<reference evidence="18 19" key="1">
    <citation type="submission" date="2020-03" db="EMBL/GenBank/DDBJ databases">
        <authorList>
            <person name="Picone N."/>
        </authorList>
    </citation>
    <scope>NUCLEOTIDE SEQUENCE [LARGE SCALE GENOMIC DNA]</scope>
    <source>
        <strain evidence="18">NSCAC1</strain>
    </source>
</reference>
<dbReference type="AlphaFoldDB" id="A0A7G1Q886"/>
<name>A0A7G1Q886_9GAMM</name>
<comment type="cofactor">
    <cofactor evidence="14 15">
        <name>Mn(2+)</name>
        <dbReference type="ChEBI" id="CHEBI:29035"/>
    </cofactor>
    <cofactor evidence="14 15">
        <name>Mg(2+)</name>
        <dbReference type="ChEBI" id="CHEBI:18420"/>
    </cofactor>
    <text evidence="14 15">Manganese or magnesium. Binds 1 divalent metal ion per monomer in the absence of substrate. May bind a second metal ion after substrate binding.</text>
</comment>
<dbReference type="InterPro" id="IPR036397">
    <property type="entry name" value="RNaseH_sf"/>
</dbReference>
<keyword evidence="11 14" id="KW-0255">Endonuclease</keyword>
<dbReference type="EC" id="3.1.26.4" evidence="6 14"/>
<dbReference type="GO" id="GO:0006298">
    <property type="term" value="P:mismatch repair"/>
    <property type="evidence" value="ECO:0007669"/>
    <property type="project" value="TreeGrafter"/>
</dbReference>
<evidence type="ECO:0000256" key="2">
    <source>
        <dbReference type="ARBA" id="ARBA00001946"/>
    </source>
</evidence>
<dbReference type="GO" id="GO:0032299">
    <property type="term" value="C:ribonuclease H2 complex"/>
    <property type="evidence" value="ECO:0007669"/>
    <property type="project" value="TreeGrafter"/>
</dbReference>
<accession>A0A7G1Q886</accession>
<keyword evidence="8 14" id="KW-0963">Cytoplasm</keyword>
<dbReference type="EMBL" id="LR778175">
    <property type="protein sequence ID" value="CAB1274956.1"/>
    <property type="molecule type" value="Genomic_DNA"/>
</dbReference>
<evidence type="ECO:0000256" key="5">
    <source>
        <dbReference type="ARBA" id="ARBA00007383"/>
    </source>
</evidence>
<dbReference type="KEGG" id="ntg:NSCAC_0427"/>
<evidence type="ECO:0000259" key="17">
    <source>
        <dbReference type="PROSITE" id="PS51975"/>
    </source>
</evidence>
<dbReference type="NCBIfam" id="NF000595">
    <property type="entry name" value="PRK00015.1-3"/>
    <property type="match status" value="1"/>
</dbReference>
<dbReference type="PANTHER" id="PTHR10954:SF18">
    <property type="entry name" value="RIBONUCLEASE HII"/>
    <property type="match status" value="1"/>
</dbReference>
<comment type="cofactor">
    <cofactor evidence="2">
        <name>Mg(2+)</name>
        <dbReference type="ChEBI" id="CHEBI:18420"/>
    </cofactor>
</comment>
<evidence type="ECO:0000256" key="4">
    <source>
        <dbReference type="ARBA" id="ARBA00004496"/>
    </source>
</evidence>
<feature type="domain" description="RNase H type-2" evidence="17">
    <location>
        <begin position="33"/>
        <end position="219"/>
    </location>
</feature>
<evidence type="ECO:0000256" key="11">
    <source>
        <dbReference type="ARBA" id="ARBA00022759"/>
    </source>
</evidence>
<evidence type="ECO:0000256" key="1">
    <source>
        <dbReference type="ARBA" id="ARBA00000077"/>
    </source>
</evidence>
<dbReference type="InterPro" id="IPR012337">
    <property type="entry name" value="RNaseH-like_sf"/>
</dbReference>
<sequence length="219" mass="24278">MITLLKKSYLICDKATLNNEDYQSLQDIIQTQGWIAGVDEVGRGPLAGPVIASAVILNPSVKITGLWDSKKISAIRRETLSIEIQNKAIAWTLGRADLEEIDRLNIFQATLLAMSRAIATLPVKPKLVLVDGKYCPTSPYPIQGIIQGDQKFTPIAAASIIAKVARDQEMVYFDQIYPSYGFKSHKGYPTKDHLTALENLGPCPIHRRSFRPVKNCLID</sequence>
<dbReference type="FunFam" id="3.30.420.10:FF:000006">
    <property type="entry name" value="Ribonuclease HII"/>
    <property type="match status" value="1"/>
</dbReference>
<evidence type="ECO:0000313" key="18">
    <source>
        <dbReference type="EMBL" id="CAB1274956.1"/>
    </source>
</evidence>
<dbReference type="NCBIfam" id="NF000594">
    <property type="entry name" value="PRK00015.1-1"/>
    <property type="match status" value="1"/>
</dbReference>
<dbReference type="PROSITE" id="PS51975">
    <property type="entry name" value="RNASE_H_2"/>
    <property type="match status" value="1"/>
</dbReference>